<evidence type="ECO:0000256" key="1">
    <source>
        <dbReference type="SAM" id="Phobius"/>
    </source>
</evidence>
<dbReference type="RefSeq" id="WP_036581959.1">
    <property type="nucleotide sequence ID" value="NZ_KK082142.1"/>
</dbReference>
<keyword evidence="1" id="KW-0472">Membrane</keyword>
<organism evidence="2 3">
    <name type="scientific">Paenibacillus darwinianus</name>
    <dbReference type="NCBI Taxonomy" id="1380763"/>
    <lineage>
        <taxon>Bacteria</taxon>
        <taxon>Bacillati</taxon>
        <taxon>Bacillota</taxon>
        <taxon>Bacilli</taxon>
        <taxon>Bacillales</taxon>
        <taxon>Paenibacillaceae</taxon>
        <taxon>Paenibacillus</taxon>
    </lineage>
</organism>
<protein>
    <recommendedName>
        <fullName evidence="4">TATA-box binding protein</fullName>
    </recommendedName>
</protein>
<keyword evidence="1" id="KW-1133">Transmembrane helix</keyword>
<reference evidence="2 3" key="1">
    <citation type="submission" date="2014-02" db="EMBL/GenBank/DDBJ databases">
        <title>Genome sequence of Paenibacillus darwinianus reveals adaptive mechanisms for survival in Antarctic soils.</title>
        <authorList>
            <person name="Dsouza M."/>
            <person name="Taylor M.W."/>
            <person name="Turner S.J."/>
            <person name="Aislabie J."/>
        </authorList>
    </citation>
    <scope>NUCLEOTIDE SEQUENCE [LARGE SCALE GENOMIC DNA]</scope>
    <source>
        <strain evidence="2 3">CE1</strain>
    </source>
</reference>
<dbReference type="SUPFAM" id="SSF143842">
    <property type="entry name" value="YwmB-like"/>
    <property type="match status" value="1"/>
</dbReference>
<gene>
    <name evidence="2" type="ORF">BG53_02770</name>
</gene>
<dbReference type="Gene3D" id="3.30.360.40">
    <property type="entry name" value="YwmB-like"/>
    <property type="match status" value="1"/>
</dbReference>
<dbReference type="Pfam" id="PF08680">
    <property type="entry name" value="DUF1779"/>
    <property type="match status" value="1"/>
</dbReference>
<dbReference type="InterPro" id="IPR036209">
    <property type="entry name" value="YwmB-like_sf"/>
</dbReference>
<comment type="caution">
    <text evidence="2">The sequence shown here is derived from an EMBL/GenBank/DDBJ whole genome shotgun (WGS) entry which is preliminary data.</text>
</comment>
<evidence type="ECO:0000313" key="3">
    <source>
        <dbReference type="Proteomes" id="UP000053750"/>
    </source>
</evidence>
<feature type="transmembrane region" description="Helical" evidence="1">
    <location>
        <begin position="6"/>
        <end position="24"/>
    </location>
</feature>
<dbReference type="InterPro" id="IPR014794">
    <property type="entry name" value="DUF1779"/>
</dbReference>
<accession>A0A9W5S062</accession>
<dbReference type="Proteomes" id="UP000053750">
    <property type="component" value="Unassembled WGS sequence"/>
</dbReference>
<keyword evidence="3" id="KW-1185">Reference proteome</keyword>
<keyword evidence="1" id="KW-0812">Transmembrane</keyword>
<name>A0A9W5S062_9BACL</name>
<evidence type="ECO:0000313" key="2">
    <source>
        <dbReference type="EMBL" id="EXX87948.1"/>
    </source>
</evidence>
<proteinExistence type="predicted"/>
<sequence>MKTKQAVFVISVMIALLFAGGMMYRDQLQNRQSGLQTVWDLSVEAMDATDRSLLIKHASPFGSYTNRADFERSAGKLSEKLGLPRGTIEMHGIHPVYKVKVSGANGGNIALTLTGDDAGKTYLVITRQSLGEQSLQQAEIWKQNTSMKLKAAGIAPDWNFVVQGLLRSYDNDPASFFRLVQTATSAAVIEQYEDVNTFSSTYYSAAISSSVRSGEQSVNLQAASHKITETNEWRVTIGTPLITIEY</sequence>
<dbReference type="AlphaFoldDB" id="A0A9W5S062"/>
<evidence type="ECO:0008006" key="4">
    <source>
        <dbReference type="Google" id="ProtNLM"/>
    </source>
</evidence>
<dbReference type="EMBL" id="JFHU01000139">
    <property type="protein sequence ID" value="EXX87948.1"/>
    <property type="molecule type" value="Genomic_DNA"/>
</dbReference>